<comment type="subcellular location">
    <subcellularLocation>
        <location evidence="1">Cytoplasm</location>
    </subcellularLocation>
</comment>
<dbReference type="InterPro" id="IPR015365">
    <property type="entry name" value="Elong-fact-P_C"/>
</dbReference>
<evidence type="ECO:0000259" key="8">
    <source>
        <dbReference type="SMART" id="SM01185"/>
    </source>
</evidence>
<comment type="caution">
    <text evidence="9">The sequence shown here is derived from an EMBL/GenBank/DDBJ whole genome shotgun (WGS) entry which is preliminary data.</text>
</comment>
<dbReference type="Gene3D" id="3.10.180.10">
    <property type="entry name" value="2,3-Dihydroxybiphenyl 1,2-Dioxygenase, domain 1"/>
    <property type="match status" value="1"/>
</dbReference>
<dbReference type="SMART" id="SM00841">
    <property type="entry name" value="Elong-fact-P_C"/>
    <property type="match status" value="1"/>
</dbReference>
<dbReference type="InterPro" id="IPR013185">
    <property type="entry name" value="Transl_elong_KOW-like"/>
</dbReference>
<evidence type="ECO:0000256" key="2">
    <source>
        <dbReference type="ARBA" id="ARBA00004815"/>
    </source>
</evidence>
<dbReference type="SUPFAM" id="SSF50249">
    <property type="entry name" value="Nucleic acid-binding proteins"/>
    <property type="match status" value="2"/>
</dbReference>
<keyword evidence="6" id="KW-0648">Protein biosynthesis</keyword>
<reference evidence="10" key="1">
    <citation type="journal article" date="2019" name="Curr. Biol.">
        <title>Genome Sequence of Striga asiatica Provides Insight into the Evolution of Plant Parasitism.</title>
        <authorList>
            <person name="Yoshida S."/>
            <person name="Kim S."/>
            <person name="Wafula E.K."/>
            <person name="Tanskanen J."/>
            <person name="Kim Y.M."/>
            <person name="Honaas L."/>
            <person name="Yang Z."/>
            <person name="Spallek T."/>
            <person name="Conn C.E."/>
            <person name="Ichihashi Y."/>
            <person name="Cheong K."/>
            <person name="Cui S."/>
            <person name="Der J.P."/>
            <person name="Gundlach H."/>
            <person name="Jiao Y."/>
            <person name="Hori C."/>
            <person name="Ishida J.K."/>
            <person name="Kasahara H."/>
            <person name="Kiba T."/>
            <person name="Kim M.S."/>
            <person name="Koo N."/>
            <person name="Laohavisit A."/>
            <person name="Lee Y.H."/>
            <person name="Lumba S."/>
            <person name="McCourt P."/>
            <person name="Mortimer J.C."/>
            <person name="Mutuku J.M."/>
            <person name="Nomura T."/>
            <person name="Sasaki-Sekimoto Y."/>
            <person name="Seto Y."/>
            <person name="Wang Y."/>
            <person name="Wakatake T."/>
            <person name="Sakakibara H."/>
            <person name="Demura T."/>
            <person name="Yamaguchi S."/>
            <person name="Yoneyama K."/>
            <person name="Manabe R.I."/>
            <person name="Nelson D.C."/>
            <person name="Schulman A.H."/>
            <person name="Timko M.P."/>
            <person name="dePamphilis C.W."/>
            <person name="Choi D."/>
            <person name="Shirasu K."/>
        </authorList>
    </citation>
    <scope>NUCLEOTIDE SEQUENCE [LARGE SCALE GENOMIC DNA]</scope>
    <source>
        <strain evidence="10">cv. UVA1</strain>
    </source>
</reference>
<evidence type="ECO:0000256" key="1">
    <source>
        <dbReference type="ARBA" id="ARBA00004496"/>
    </source>
</evidence>
<dbReference type="InterPro" id="IPR011768">
    <property type="entry name" value="Transl_elongation_fac_P"/>
</dbReference>
<dbReference type="InterPro" id="IPR012340">
    <property type="entry name" value="NA-bd_OB-fold"/>
</dbReference>
<sequence>MVNHPKRKAEQEIPLVLSAELKLGTSVMVVSDRTDDASAMEMVKSVVFCLKTSNVEAAFAKAVASGAVAEGEISEGEGACCGGRVGKCSTEHLINLPIPAMAGIYAFKCPCFRPPFSTLPQRSNPFQVPRLKFATTRPSTFHKIDALTSNDIKVGLNIEVDGNPWKVIEFLHVKPGKGAAFVRTMLRNYVTGNQVEKTFRAGSKIEEADILKETKQFSYKDGAQYVFMDLTTYEEYRLNESDVGDKSMWLKEGMDCNLLFWKDKIIDFELPNIVKLTVVQVDPGIKGDTVQGGSKPATLETGAVVTVPLFINIGDEILVDTRTGQYTSRV</sequence>
<dbReference type="UniPathway" id="UPA00345"/>
<evidence type="ECO:0000256" key="6">
    <source>
        <dbReference type="ARBA" id="ARBA00022917"/>
    </source>
</evidence>
<dbReference type="FunFam" id="2.40.50.140:FF:000004">
    <property type="entry name" value="Elongation factor P"/>
    <property type="match status" value="1"/>
</dbReference>
<dbReference type="InterPro" id="IPR014722">
    <property type="entry name" value="Rib_uL2_dom2"/>
</dbReference>
<dbReference type="Pfam" id="PF08207">
    <property type="entry name" value="EFP_N"/>
    <property type="match status" value="1"/>
</dbReference>
<protein>
    <submittedName>
        <fullName evidence="9">Elongation factor P</fullName>
    </submittedName>
</protein>
<feature type="domain" description="Elongation factor P C-terminal" evidence="7">
    <location>
        <begin position="274"/>
        <end position="329"/>
    </location>
</feature>
<dbReference type="NCBIfam" id="NF001810">
    <property type="entry name" value="PRK00529.1"/>
    <property type="match status" value="1"/>
</dbReference>
<organism evidence="9 10">
    <name type="scientific">Striga asiatica</name>
    <name type="common">Asiatic witchweed</name>
    <name type="synonym">Buchnera asiatica</name>
    <dbReference type="NCBI Taxonomy" id="4170"/>
    <lineage>
        <taxon>Eukaryota</taxon>
        <taxon>Viridiplantae</taxon>
        <taxon>Streptophyta</taxon>
        <taxon>Embryophyta</taxon>
        <taxon>Tracheophyta</taxon>
        <taxon>Spermatophyta</taxon>
        <taxon>Magnoliopsida</taxon>
        <taxon>eudicotyledons</taxon>
        <taxon>Gunneridae</taxon>
        <taxon>Pentapetalae</taxon>
        <taxon>asterids</taxon>
        <taxon>lamiids</taxon>
        <taxon>Lamiales</taxon>
        <taxon>Orobanchaceae</taxon>
        <taxon>Buchnereae</taxon>
        <taxon>Striga</taxon>
    </lineage>
</organism>
<dbReference type="NCBIfam" id="TIGR00038">
    <property type="entry name" value="efp"/>
    <property type="match status" value="1"/>
</dbReference>
<dbReference type="InterPro" id="IPR008991">
    <property type="entry name" value="Translation_prot_SH3-like_sf"/>
</dbReference>
<dbReference type="InterPro" id="IPR020599">
    <property type="entry name" value="Transl_elong_fac_P/YeiP"/>
</dbReference>
<evidence type="ECO:0000256" key="3">
    <source>
        <dbReference type="ARBA" id="ARBA00009479"/>
    </source>
</evidence>
<keyword evidence="10" id="KW-1185">Reference proteome</keyword>
<comment type="pathway">
    <text evidence="2">Protein biosynthesis; polypeptide chain elongation.</text>
</comment>
<dbReference type="Pfam" id="PF01132">
    <property type="entry name" value="EFP"/>
    <property type="match status" value="1"/>
</dbReference>
<dbReference type="InterPro" id="IPR029068">
    <property type="entry name" value="Glyas_Bleomycin-R_OHBP_Dase"/>
</dbReference>
<dbReference type="InterPro" id="IPR013852">
    <property type="entry name" value="Transl_elong_P/YeiP_CS"/>
</dbReference>
<dbReference type="SUPFAM" id="SSF50104">
    <property type="entry name" value="Translation proteins SH3-like domain"/>
    <property type="match status" value="1"/>
</dbReference>
<dbReference type="Gene3D" id="2.40.50.140">
    <property type="entry name" value="Nucleic acid-binding proteins"/>
    <property type="match status" value="2"/>
</dbReference>
<name>A0A5A7RD97_STRAF</name>
<dbReference type="FunFam" id="2.40.50.140:FF:000009">
    <property type="entry name" value="Elongation factor P"/>
    <property type="match status" value="1"/>
</dbReference>
<dbReference type="FunFam" id="2.30.30.30:FF:000040">
    <property type="entry name" value="Organellar elongation factor P"/>
    <property type="match status" value="1"/>
</dbReference>
<dbReference type="Pfam" id="PF09285">
    <property type="entry name" value="Elong-fact-P_C"/>
    <property type="match status" value="1"/>
</dbReference>
<evidence type="ECO:0000259" key="7">
    <source>
        <dbReference type="SMART" id="SM00841"/>
    </source>
</evidence>
<comment type="similarity">
    <text evidence="3">Belongs to the elongation factor P family.</text>
</comment>
<accession>A0A5A7RD97</accession>
<dbReference type="CDD" id="cd05794">
    <property type="entry name" value="S1_EF-P_repeat_2"/>
    <property type="match status" value="1"/>
</dbReference>
<dbReference type="EMBL" id="BKCP01012181">
    <property type="protein sequence ID" value="GER55713.1"/>
    <property type="molecule type" value="Genomic_DNA"/>
</dbReference>
<evidence type="ECO:0000256" key="5">
    <source>
        <dbReference type="ARBA" id="ARBA00022768"/>
    </source>
</evidence>
<dbReference type="InterPro" id="IPR001059">
    <property type="entry name" value="Transl_elong_P/YeiP_cen"/>
</dbReference>
<dbReference type="PANTHER" id="PTHR30053">
    <property type="entry name" value="ELONGATION FACTOR P"/>
    <property type="match status" value="1"/>
</dbReference>
<dbReference type="GO" id="GO:0003746">
    <property type="term" value="F:translation elongation factor activity"/>
    <property type="evidence" value="ECO:0007669"/>
    <property type="project" value="UniProtKB-KW"/>
</dbReference>
<dbReference type="Pfam" id="PF22656">
    <property type="entry name" value="At5g48480-like_N"/>
    <property type="match status" value="1"/>
</dbReference>
<dbReference type="AlphaFoldDB" id="A0A5A7RD97"/>
<keyword evidence="4" id="KW-0963">Cytoplasm</keyword>
<proteinExistence type="inferred from homology"/>
<dbReference type="SMART" id="SM01185">
    <property type="entry name" value="EFP"/>
    <property type="match status" value="1"/>
</dbReference>
<feature type="domain" description="Translation elongation factor P/YeiP central" evidence="8">
    <location>
        <begin position="212"/>
        <end position="266"/>
    </location>
</feature>
<dbReference type="GO" id="GO:0005829">
    <property type="term" value="C:cytosol"/>
    <property type="evidence" value="ECO:0007669"/>
    <property type="project" value="UniProtKB-ARBA"/>
</dbReference>
<dbReference type="Gene3D" id="2.30.30.30">
    <property type="match status" value="1"/>
</dbReference>
<evidence type="ECO:0000313" key="10">
    <source>
        <dbReference type="Proteomes" id="UP000325081"/>
    </source>
</evidence>
<dbReference type="PROSITE" id="PS01275">
    <property type="entry name" value="EFP"/>
    <property type="match status" value="1"/>
</dbReference>
<keyword evidence="5 9" id="KW-0251">Elongation factor</keyword>
<dbReference type="Proteomes" id="UP000325081">
    <property type="component" value="Unassembled WGS sequence"/>
</dbReference>
<gene>
    <name evidence="9" type="ORF">STAS_33400</name>
</gene>
<dbReference type="PANTHER" id="PTHR30053:SF12">
    <property type="entry name" value="ELONGATION FACTOR P (EF-P) FAMILY PROTEIN"/>
    <property type="match status" value="1"/>
</dbReference>
<dbReference type="HAMAP" id="MF_00141">
    <property type="entry name" value="EF_P"/>
    <property type="match status" value="1"/>
</dbReference>
<dbReference type="CDD" id="cd04470">
    <property type="entry name" value="S1_EF-P_repeat_1"/>
    <property type="match status" value="1"/>
</dbReference>
<evidence type="ECO:0000313" key="9">
    <source>
        <dbReference type="EMBL" id="GER55713.1"/>
    </source>
</evidence>
<dbReference type="GO" id="GO:0043043">
    <property type="term" value="P:peptide biosynthetic process"/>
    <property type="evidence" value="ECO:0007669"/>
    <property type="project" value="InterPro"/>
</dbReference>
<dbReference type="InterPro" id="IPR054576">
    <property type="entry name" value="At5g48480-like_N"/>
</dbReference>
<evidence type="ECO:0000256" key="4">
    <source>
        <dbReference type="ARBA" id="ARBA00022490"/>
    </source>
</evidence>